<evidence type="ECO:0000313" key="2">
    <source>
        <dbReference type="Proteomes" id="UP000266841"/>
    </source>
</evidence>
<dbReference type="EMBL" id="AGNL01026797">
    <property type="protein sequence ID" value="EJK57882.1"/>
    <property type="molecule type" value="Genomic_DNA"/>
</dbReference>
<reference evidence="1 2" key="1">
    <citation type="journal article" date="2012" name="Genome Biol.">
        <title>Genome and low-iron response of an oceanic diatom adapted to chronic iron limitation.</title>
        <authorList>
            <person name="Lommer M."/>
            <person name="Specht M."/>
            <person name="Roy A.S."/>
            <person name="Kraemer L."/>
            <person name="Andreson R."/>
            <person name="Gutowska M.A."/>
            <person name="Wolf J."/>
            <person name="Bergner S.V."/>
            <person name="Schilhabel M.B."/>
            <person name="Klostermeier U.C."/>
            <person name="Beiko R.G."/>
            <person name="Rosenstiel P."/>
            <person name="Hippler M."/>
            <person name="Laroche J."/>
        </authorList>
    </citation>
    <scope>NUCLEOTIDE SEQUENCE [LARGE SCALE GENOMIC DNA]</scope>
    <source>
        <strain evidence="1 2">CCMP1005</strain>
    </source>
</reference>
<keyword evidence="2" id="KW-1185">Reference proteome</keyword>
<accession>K0SH65</accession>
<sequence>TSRRRPPAAVGKPSFAYFPVDYPPDGVCWPRRPTIFRHRISATRWRTKDPKAWAHTAGIRVFEPTNSRRRRRIPSLSSCCRNNFGRESDHSTYVVCSSALRKKAPASQDNKRRHASLFVRHRLFLMANFVGSNLHLSRGQLSGSGCRELSAFVAVDVTTWAEDSDGLVVPKDNDRGRGWLGLGQRRTLMWTAWSFVGRRCGRLGCMAEEGLSKAALDLRLGRGCGDRYVDVGQRMWGRCRGAVAVDAQR</sequence>
<comment type="caution">
    <text evidence="1">The sequence shown here is derived from an EMBL/GenBank/DDBJ whole genome shotgun (WGS) entry which is preliminary data.</text>
</comment>
<gene>
    <name evidence="1" type="ORF">THAOC_22035</name>
</gene>
<dbReference type="Proteomes" id="UP000266841">
    <property type="component" value="Unassembled WGS sequence"/>
</dbReference>
<organism evidence="1 2">
    <name type="scientific">Thalassiosira oceanica</name>
    <name type="common">Marine diatom</name>
    <dbReference type="NCBI Taxonomy" id="159749"/>
    <lineage>
        <taxon>Eukaryota</taxon>
        <taxon>Sar</taxon>
        <taxon>Stramenopiles</taxon>
        <taxon>Ochrophyta</taxon>
        <taxon>Bacillariophyta</taxon>
        <taxon>Coscinodiscophyceae</taxon>
        <taxon>Thalassiosirophycidae</taxon>
        <taxon>Thalassiosirales</taxon>
        <taxon>Thalassiosiraceae</taxon>
        <taxon>Thalassiosira</taxon>
    </lineage>
</organism>
<dbReference type="AlphaFoldDB" id="K0SH65"/>
<evidence type="ECO:0000313" key="1">
    <source>
        <dbReference type="EMBL" id="EJK57882.1"/>
    </source>
</evidence>
<proteinExistence type="predicted"/>
<feature type="non-terminal residue" evidence="1">
    <location>
        <position position="1"/>
    </location>
</feature>
<name>K0SH65_THAOC</name>
<protein>
    <submittedName>
        <fullName evidence="1">Uncharacterized protein</fullName>
    </submittedName>
</protein>